<dbReference type="RefSeq" id="WP_106350847.1">
    <property type="nucleotide sequence ID" value="NZ_PVUE01000024.1"/>
</dbReference>
<keyword evidence="9" id="KW-1133">Transmembrane helix</keyword>
<keyword evidence="2 11" id="KW-0723">Serine/threonine-protein kinase</keyword>
<dbReference type="EMBL" id="PVUE01000024">
    <property type="protein sequence ID" value="PRZ33874.1"/>
    <property type="molecule type" value="Genomic_DNA"/>
</dbReference>
<keyword evidence="12" id="KW-1185">Reference proteome</keyword>
<dbReference type="AlphaFoldDB" id="A0A2T0ZCG7"/>
<dbReference type="InterPro" id="IPR017441">
    <property type="entry name" value="Protein_kinase_ATP_BS"/>
</dbReference>
<evidence type="ECO:0000256" key="9">
    <source>
        <dbReference type="SAM" id="Phobius"/>
    </source>
</evidence>
<feature type="domain" description="Protein kinase" evidence="10">
    <location>
        <begin position="69"/>
        <end position="326"/>
    </location>
</feature>
<keyword evidence="3" id="KW-0808">Transferase</keyword>
<proteinExistence type="predicted"/>
<name>A0A2T0ZCG7_9ACTN</name>
<dbReference type="Proteomes" id="UP000237752">
    <property type="component" value="Unassembled WGS sequence"/>
</dbReference>
<sequence>MSDDRENRPTVPPTGGAASSVDPAGTPHLQQTPPGHLHESQATGTHAVPAPLPTATSTGDGQKLLAGRYRLESLLGRGSMGAVWRAHDVILRRSVAVKEVILPPTQTKEENDVARERALREARAIAALSHPNVVTLFDVVEEDGRPWVVMELVPALSLAQIIHDKGPLEPAETARIGLAVLGALDAAHQVGITHRDVKPGNILVSDDGRIKLADFGISRKVDESQLTRTGLMVGSPSYIAPEVARGKEAGRPADIWGLGATMHCAVEGTPPFDLGDPVATLTAVVGDPPRPAPHAGPLGPILASTLIKDPRERIKTDDLREALAAVASRRSRPSQQTRTAAPILPPGAPRGGPSSGRPAQPVPPRPTPGPESAPNPRAQGGTRTMGAVGAGGTSVRPAMSRPAPRSGAPYQQPLRSGPPSHPHPGGTGIHPSAAPLPQPPRSTNRRKVIGAAIAAILIVAIAAAVTVFVMNRDSGKSTGSTGPGGSAGSSSQSASMSTPSASPAQISNGVATGSVVVDGQAHSFSFDIPDKWVVESTDSSRADYVDSKGPDKANKQTKITIIADPLAKGGSVVTTVQDKMSQTGSPAQLPDYQKLKFQTTTDDRVLWEYENTLDGKPRHGYLYAVGDGEVVWQVILSGPSNNGAKLADLANSVKDSFQPK</sequence>
<dbReference type="Gene3D" id="1.10.510.10">
    <property type="entry name" value="Transferase(Phosphotransferase) domain 1"/>
    <property type="match status" value="1"/>
</dbReference>
<dbReference type="Pfam" id="PF00069">
    <property type="entry name" value="Pkinase"/>
    <property type="match status" value="1"/>
</dbReference>
<feature type="compositionally biased region" description="Pro residues" evidence="8">
    <location>
        <begin position="360"/>
        <end position="373"/>
    </location>
</feature>
<dbReference type="InterPro" id="IPR011009">
    <property type="entry name" value="Kinase-like_dom_sf"/>
</dbReference>
<dbReference type="EC" id="2.7.11.1" evidence="1"/>
<gene>
    <name evidence="11" type="ORF">CLV47_1247</name>
</gene>
<evidence type="ECO:0000256" key="7">
    <source>
        <dbReference type="PROSITE-ProRule" id="PRU10141"/>
    </source>
</evidence>
<feature type="binding site" evidence="7">
    <location>
        <position position="98"/>
    </location>
    <ligand>
        <name>ATP</name>
        <dbReference type="ChEBI" id="CHEBI:30616"/>
    </ligand>
</feature>
<keyword evidence="4 7" id="KW-0547">Nucleotide-binding</keyword>
<dbReference type="InterPro" id="IPR008271">
    <property type="entry name" value="Ser/Thr_kinase_AS"/>
</dbReference>
<dbReference type="PROSITE" id="PS00107">
    <property type="entry name" value="PROTEIN_KINASE_ATP"/>
    <property type="match status" value="1"/>
</dbReference>
<keyword evidence="9" id="KW-0812">Transmembrane</keyword>
<protein>
    <recommendedName>
        <fullName evidence="1">non-specific serine/threonine protein kinase</fullName>
        <ecNumber evidence="1">2.7.11.1</ecNumber>
    </recommendedName>
</protein>
<evidence type="ECO:0000256" key="8">
    <source>
        <dbReference type="SAM" id="MobiDB-lite"/>
    </source>
</evidence>
<dbReference type="CDD" id="cd14014">
    <property type="entry name" value="STKc_PknB_like"/>
    <property type="match status" value="1"/>
</dbReference>
<evidence type="ECO:0000256" key="1">
    <source>
        <dbReference type="ARBA" id="ARBA00012513"/>
    </source>
</evidence>
<dbReference type="InterPro" id="IPR000719">
    <property type="entry name" value="Prot_kinase_dom"/>
</dbReference>
<feature type="transmembrane region" description="Helical" evidence="9">
    <location>
        <begin position="448"/>
        <end position="470"/>
    </location>
</feature>
<evidence type="ECO:0000256" key="4">
    <source>
        <dbReference type="ARBA" id="ARBA00022741"/>
    </source>
</evidence>
<keyword evidence="6 7" id="KW-0067">ATP-binding</keyword>
<dbReference type="Gene3D" id="3.30.200.20">
    <property type="entry name" value="Phosphorylase Kinase, domain 1"/>
    <property type="match status" value="1"/>
</dbReference>
<dbReference type="OrthoDB" id="9762169at2"/>
<evidence type="ECO:0000256" key="5">
    <source>
        <dbReference type="ARBA" id="ARBA00022777"/>
    </source>
</evidence>
<dbReference type="PROSITE" id="PS50011">
    <property type="entry name" value="PROTEIN_KINASE_DOM"/>
    <property type="match status" value="1"/>
</dbReference>
<evidence type="ECO:0000313" key="11">
    <source>
        <dbReference type="EMBL" id="PRZ33874.1"/>
    </source>
</evidence>
<dbReference type="SMART" id="SM00220">
    <property type="entry name" value="S_TKc"/>
    <property type="match status" value="1"/>
</dbReference>
<dbReference type="PANTHER" id="PTHR43289:SF6">
    <property type="entry name" value="SERINE_THREONINE-PROTEIN KINASE NEKL-3"/>
    <property type="match status" value="1"/>
</dbReference>
<dbReference type="GO" id="GO:0005524">
    <property type="term" value="F:ATP binding"/>
    <property type="evidence" value="ECO:0007669"/>
    <property type="project" value="UniProtKB-UniRule"/>
</dbReference>
<dbReference type="SUPFAM" id="SSF56112">
    <property type="entry name" value="Protein kinase-like (PK-like)"/>
    <property type="match status" value="1"/>
</dbReference>
<feature type="region of interest" description="Disordered" evidence="8">
    <location>
        <begin position="475"/>
        <end position="506"/>
    </location>
</feature>
<evidence type="ECO:0000313" key="12">
    <source>
        <dbReference type="Proteomes" id="UP000237752"/>
    </source>
</evidence>
<keyword evidence="9" id="KW-0472">Membrane</keyword>
<feature type="region of interest" description="Disordered" evidence="8">
    <location>
        <begin position="324"/>
        <end position="443"/>
    </location>
</feature>
<evidence type="ECO:0000256" key="6">
    <source>
        <dbReference type="ARBA" id="ARBA00022840"/>
    </source>
</evidence>
<dbReference type="PROSITE" id="PS00108">
    <property type="entry name" value="PROTEIN_KINASE_ST"/>
    <property type="match status" value="1"/>
</dbReference>
<organism evidence="11 12">
    <name type="scientific">Antricoccus suffuscus</name>
    <dbReference type="NCBI Taxonomy" id="1629062"/>
    <lineage>
        <taxon>Bacteria</taxon>
        <taxon>Bacillati</taxon>
        <taxon>Actinomycetota</taxon>
        <taxon>Actinomycetes</taxon>
        <taxon>Geodermatophilales</taxon>
        <taxon>Antricoccaceae</taxon>
        <taxon>Antricoccus</taxon>
    </lineage>
</organism>
<evidence type="ECO:0000259" key="10">
    <source>
        <dbReference type="PROSITE" id="PS50011"/>
    </source>
</evidence>
<feature type="region of interest" description="Disordered" evidence="8">
    <location>
        <begin position="1"/>
        <end position="61"/>
    </location>
</feature>
<evidence type="ECO:0000256" key="2">
    <source>
        <dbReference type="ARBA" id="ARBA00022527"/>
    </source>
</evidence>
<keyword evidence="5 11" id="KW-0418">Kinase</keyword>
<evidence type="ECO:0000256" key="3">
    <source>
        <dbReference type="ARBA" id="ARBA00022679"/>
    </source>
</evidence>
<dbReference type="PANTHER" id="PTHR43289">
    <property type="entry name" value="MITOGEN-ACTIVATED PROTEIN KINASE KINASE KINASE 20-RELATED"/>
    <property type="match status" value="1"/>
</dbReference>
<feature type="compositionally biased region" description="Low complexity" evidence="8">
    <location>
        <begin position="488"/>
        <end position="503"/>
    </location>
</feature>
<comment type="caution">
    <text evidence="11">The sequence shown here is derived from an EMBL/GenBank/DDBJ whole genome shotgun (WGS) entry which is preliminary data.</text>
</comment>
<dbReference type="GO" id="GO:0004674">
    <property type="term" value="F:protein serine/threonine kinase activity"/>
    <property type="evidence" value="ECO:0007669"/>
    <property type="project" value="UniProtKB-KW"/>
</dbReference>
<reference evidence="11 12" key="1">
    <citation type="submission" date="2018-03" db="EMBL/GenBank/DDBJ databases">
        <title>Genomic Encyclopedia of Archaeal and Bacterial Type Strains, Phase II (KMG-II): from individual species to whole genera.</title>
        <authorList>
            <person name="Goeker M."/>
        </authorList>
    </citation>
    <scope>NUCLEOTIDE SEQUENCE [LARGE SCALE GENOMIC DNA]</scope>
    <source>
        <strain evidence="11 12">DSM 100065</strain>
    </source>
</reference>
<dbReference type="Gene3D" id="3.40.1000.10">
    <property type="entry name" value="Mog1/PsbP, alpha/beta/alpha sandwich"/>
    <property type="match status" value="1"/>
</dbReference>
<accession>A0A2T0ZCG7</accession>